<dbReference type="GO" id="GO:0016020">
    <property type="term" value="C:membrane"/>
    <property type="evidence" value="ECO:0007669"/>
    <property type="project" value="UniProtKB-SubCell"/>
</dbReference>
<keyword evidence="3" id="KW-0732">Signal</keyword>
<dbReference type="eggNOG" id="COG1464">
    <property type="taxonomic scope" value="Bacteria"/>
</dbReference>
<evidence type="ECO:0000256" key="5">
    <source>
        <dbReference type="ARBA" id="ARBA00023139"/>
    </source>
</evidence>
<keyword evidence="5" id="KW-0564">Palmitate</keyword>
<evidence type="ECO:0000313" key="8">
    <source>
        <dbReference type="Proteomes" id="UP000051236"/>
    </source>
</evidence>
<evidence type="ECO:0000256" key="1">
    <source>
        <dbReference type="ARBA" id="ARBA00004635"/>
    </source>
</evidence>
<name>X0PUP8_9LACO</name>
<keyword evidence="6 7" id="KW-0449">Lipoprotein</keyword>
<dbReference type="Gene3D" id="3.40.190.10">
    <property type="entry name" value="Periplasmic binding protein-like II"/>
    <property type="match status" value="2"/>
</dbReference>
<dbReference type="STRING" id="1423734.FC83_GL000290"/>
<dbReference type="AlphaFoldDB" id="X0PUP8"/>
<dbReference type="PANTHER" id="PTHR30429:SF0">
    <property type="entry name" value="METHIONINE-BINDING LIPOPROTEIN METQ"/>
    <property type="match status" value="1"/>
</dbReference>
<dbReference type="Proteomes" id="UP000051236">
    <property type="component" value="Unassembled WGS sequence"/>
</dbReference>
<dbReference type="PATRIC" id="fig|1423734.3.peg.292"/>
<gene>
    <name evidence="7" type="ORF">FC83_GL000290</name>
</gene>
<keyword evidence="4" id="KW-0472">Membrane</keyword>
<comment type="subcellular location">
    <subcellularLocation>
        <location evidence="1">Membrane</location>
        <topology evidence="1">Lipid-anchor</topology>
    </subcellularLocation>
</comment>
<dbReference type="EMBL" id="AZGA01000068">
    <property type="protein sequence ID" value="KRM32725.1"/>
    <property type="molecule type" value="Genomic_DNA"/>
</dbReference>
<accession>X0PUP8</accession>
<dbReference type="PANTHER" id="PTHR30429">
    <property type="entry name" value="D-METHIONINE-BINDING LIPOPROTEIN METQ"/>
    <property type="match status" value="1"/>
</dbReference>
<reference evidence="7 8" key="1">
    <citation type="journal article" date="2015" name="Genome Announc.">
        <title>Expanding the biotechnology potential of lactobacilli through comparative genomics of 213 strains and associated genera.</title>
        <authorList>
            <person name="Sun Z."/>
            <person name="Harris H.M."/>
            <person name="McCann A."/>
            <person name="Guo C."/>
            <person name="Argimon S."/>
            <person name="Zhang W."/>
            <person name="Yang X."/>
            <person name="Jeffery I.B."/>
            <person name="Cooney J.C."/>
            <person name="Kagawa T.F."/>
            <person name="Liu W."/>
            <person name="Song Y."/>
            <person name="Salvetti E."/>
            <person name="Wrobel A."/>
            <person name="Rasinkangas P."/>
            <person name="Parkhill J."/>
            <person name="Rea M.C."/>
            <person name="O'Sullivan O."/>
            <person name="Ritari J."/>
            <person name="Douillard F.P."/>
            <person name="Paul Ross R."/>
            <person name="Yang R."/>
            <person name="Briner A.E."/>
            <person name="Felis G.E."/>
            <person name="de Vos W.M."/>
            <person name="Barrangou R."/>
            <person name="Klaenhammer T.R."/>
            <person name="Caufield P.W."/>
            <person name="Cui Y."/>
            <person name="Zhang H."/>
            <person name="O'Toole P.W."/>
        </authorList>
    </citation>
    <scope>NUCLEOTIDE SEQUENCE [LARGE SCALE GENOMIC DNA]</scope>
    <source>
        <strain evidence="7 8">DSM 18527</strain>
    </source>
</reference>
<evidence type="ECO:0000256" key="3">
    <source>
        <dbReference type="ARBA" id="ARBA00022729"/>
    </source>
</evidence>
<evidence type="ECO:0000256" key="2">
    <source>
        <dbReference type="ARBA" id="ARBA00008973"/>
    </source>
</evidence>
<dbReference type="OrthoDB" id="9812878at2"/>
<dbReference type="SUPFAM" id="SSF53850">
    <property type="entry name" value="Periplasmic binding protein-like II"/>
    <property type="match status" value="1"/>
</dbReference>
<comment type="similarity">
    <text evidence="2">Belongs to the NlpA lipoprotein family.</text>
</comment>
<sequence length="277" mass="30261">MNSKFRRPIALILSAVALVAGLVLVRPGIPAQAAQSGKTIRLGTSPGPYSQLFLDGVKPILQKEGYTVTTQSFSDLIHADLALSQGDVDLNVEQHSAWLENFNKEKHSDFVALTPIPTVPAGIFPGSSKSLKNIKKGAKVAIPNDPSNLSRAYQLLAQAKLITLKSKATASNVTQHDIKSNPHSLKFVEMSSAQIPRAIKDVNYAVIPGSISYNAKIPAKSALKTEKLQKQYLLVATVNKSEANKPWAKAVKKAYQSKTFKDYVKNHNKQGYWYIPK</sequence>
<comment type="caution">
    <text evidence="7">The sequence shown here is derived from an EMBL/GenBank/DDBJ whole genome shotgun (WGS) entry which is preliminary data.</text>
</comment>
<proteinExistence type="inferred from homology"/>
<dbReference type="InterPro" id="IPR004872">
    <property type="entry name" value="Lipoprotein_NlpA"/>
</dbReference>
<protein>
    <submittedName>
        <fullName evidence="7">NLPA lipoprotein</fullName>
    </submittedName>
</protein>
<keyword evidence="8" id="KW-1185">Reference proteome</keyword>
<evidence type="ECO:0000256" key="6">
    <source>
        <dbReference type="ARBA" id="ARBA00023288"/>
    </source>
</evidence>
<organism evidence="7 8">
    <name type="scientific">Agrilactobacillus composti DSM 18527 = JCM 14202</name>
    <dbReference type="NCBI Taxonomy" id="1423734"/>
    <lineage>
        <taxon>Bacteria</taxon>
        <taxon>Bacillati</taxon>
        <taxon>Bacillota</taxon>
        <taxon>Bacilli</taxon>
        <taxon>Lactobacillales</taxon>
        <taxon>Lactobacillaceae</taxon>
        <taxon>Agrilactobacillus</taxon>
    </lineage>
</organism>
<evidence type="ECO:0000313" key="7">
    <source>
        <dbReference type="EMBL" id="KRM32725.1"/>
    </source>
</evidence>
<dbReference type="Pfam" id="PF03180">
    <property type="entry name" value="Lipoprotein_9"/>
    <property type="match status" value="1"/>
</dbReference>
<dbReference type="RefSeq" id="WP_035455960.1">
    <property type="nucleotide sequence ID" value="NZ_AZGA01000068.1"/>
</dbReference>
<evidence type="ECO:0000256" key="4">
    <source>
        <dbReference type="ARBA" id="ARBA00023136"/>
    </source>
</evidence>